<dbReference type="EMBL" id="CM034407">
    <property type="protein sequence ID" value="KAJ0172689.1"/>
    <property type="molecule type" value="Genomic_DNA"/>
</dbReference>
<dbReference type="Proteomes" id="UP000824533">
    <property type="component" value="Linkage Group LG21"/>
</dbReference>
<proteinExistence type="predicted"/>
<evidence type="ECO:0000313" key="2">
    <source>
        <dbReference type="Proteomes" id="UP000824533"/>
    </source>
</evidence>
<accession>A0ACC1CMT5</accession>
<comment type="caution">
    <text evidence="1">The sequence shown here is derived from an EMBL/GenBank/DDBJ whole genome shotgun (WGS) entry which is preliminary data.</text>
</comment>
<keyword evidence="2" id="KW-1185">Reference proteome</keyword>
<reference evidence="1 2" key="1">
    <citation type="journal article" date="2021" name="Front. Genet.">
        <title>Chromosome-Level Genome Assembly Reveals Significant Gene Expansion in the Toll and IMD Signaling Pathways of Dendrolimus kikuchii.</title>
        <authorList>
            <person name="Zhou J."/>
            <person name="Wu P."/>
            <person name="Xiong Z."/>
            <person name="Liu N."/>
            <person name="Zhao N."/>
            <person name="Ji M."/>
            <person name="Qiu Y."/>
            <person name="Yang B."/>
        </authorList>
    </citation>
    <scope>NUCLEOTIDE SEQUENCE [LARGE SCALE GENOMIC DNA]</scope>
    <source>
        <strain evidence="1">Ann1</strain>
    </source>
</reference>
<sequence length="192" mass="21530">MQFSFIFIIIPVLFCSVIGGGTNEQGENIYPSVNLTEKCIECIKEVLNQTKCQESCSCNGTNKEETSTKLDIDQLIVKNLGKIKTLVEVTQDHDIMNDEGMAKRLRLEADKIFKGIIISLILFMTCASICFITACIYCCRMSYQDRKLKSDIKALAKKLKRNYHTKKPNREPLPAISESCNVVVADAGVFVC</sequence>
<protein>
    <submittedName>
        <fullName evidence="1">Uncharacterized protein</fullName>
    </submittedName>
</protein>
<gene>
    <name evidence="1" type="ORF">K1T71_011828</name>
</gene>
<evidence type="ECO:0000313" key="1">
    <source>
        <dbReference type="EMBL" id="KAJ0172689.1"/>
    </source>
</evidence>
<name>A0ACC1CMT5_9NEOP</name>
<organism evidence="1 2">
    <name type="scientific">Dendrolimus kikuchii</name>
    <dbReference type="NCBI Taxonomy" id="765133"/>
    <lineage>
        <taxon>Eukaryota</taxon>
        <taxon>Metazoa</taxon>
        <taxon>Ecdysozoa</taxon>
        <taxon>Arthropoda</taxon>
        <taxon>Hexapoda</taxon>
        <taxon>Insecta</taxon>
        <taxon>Pterygota</taxon>
        <taxon>Neoptera</taxon>
        <taxon>Endopterygota</taxon>
        <taxon>Lepidoptera</taxon>
        <taxon>Glossata</taxon>
        <taxon>Ditrysia</taxon>
        <taxon>Bombycoidea</taxon>
        <taxon>Lasiocampidae</taxon>
        <taxon>Dendrolimus</taxon>
    </lineage>
</organism>